<dbReference type="Gene3D" id="3.40.50.300">
    <property type="entry name" value="P-loop containing nucleotide triphosphate hydrolases"/>
    <property type="match status" value="1"/>
</dbReference>
<dbReference type="GO" id="GO:0016787">
    <property type="term" value="F:hydrolase activity"/>
    <property type="evidence" value="ECO:0007669"/>
    <property type="project" value="UniProtKB-KW"/>
</dbReference>
<proteinExistence type="predicted"/>
<dbReference type="InterPro" id="IPR001650">
    <property type="entry name" value="Helicase_C-like"/>
</dbReference>
<accession>A0A158E6L3</accession>
<dbReference type="CDD" id="cd18793">
    <property type="entry name" value="SF2_C_SNF"/>
    <property type="match status" value="1"/>
</dbReference>
<evidence type="ECO:0000256" key="2">
    <source>
        <dbReference type="SAM" id="Coils"/>
    </source>
</evidence>
<dbReference type="Pfam" id="PF00271">
    <property type="entry name" value="Helicase_C"/>
    <property type="match status" value="1"/>
</dbReference>
<feature type="coiled-coil region" evidence="2">
    <location>
        <begin position="298"/>
        <end position="325"/>
    </location>
</feature>
<protein>
    <submittedName>
        <fullName evidence="5">ATP-dependent RNA helicase SrmB</fullName>
    </submittedName>
</protein>
<dbReference type="InterPro" id="IPR027417">
    <property type="entry name" value="P-loop_NTPase"/>
</dbReference>
<dbReference type="InterPro" id="IPR049730">
    <property type="entry name" value="SNF2/RAD54-like_C"/>
</dbReference>
<feature type="region of interest" description="Disordered" evidence="3">
    <location>
        <begin position="72"/>
        <end position="95"/>
    </location>
</feature>
<evidence type="ECO:0000259" key="4">
    <source>
        <dbReference type="PROSITE" id="PS51194"/>
    </source>
</evidence>
<evidence type="ECO:0000313" key="6">
    <source>
        <dbReference type="Proteomes" id="UP000054911"/>
    </source>
</evidence>
<keyword evidence="5" id="KW-0347">Helicase</keyword>
<name>A0A158E6L3_9BURK</name>
<keyword evidence="5" id="KW-0547">Nucleotide-binding</keyword>
<evidence type="ECO:0000256" key="3">
    <source>
        <dbReference type="SAM" id="MobiDB-lite"/>
    </source>
</evidence>
<dbReference type="STRING" id="1777141.AWB80_08381"/>
<evidence type="ECO:0000256" key="1">
    <source>
        <dbReference type="ARBA" id="ARBA00022801"/>
    </source>
</evidence>
<reference evidence="5" key="1">
    <citation type="submission" date="2016-01" db="EMBL/GenBank/DDBJ databases">
        <authorList>
            <person name="Peeters C."/>
        </authorList>
    </citation>
    <scope>NUCLEOTIDE SEQUENCE [LARGE SCALE GENOMIC DNA]</scope>
    <source>
        <strain evidence="5">LMG 29323</strain>
    </source>
</reference>
<gene>
    <name evidence="5" type="ORF">AWB80_08381</name>
</gene>
<dbReference type="GO" id="GO:0004386">
    <property type="term" value="F:helicase activity"/>
    <property type="evidence" value="ECO:0007669"/>
    <property type="project" value="UniProtKB-KW"/>
</dbReference>
<dbReference type="SMART" id="SM00490">
    <property type="entry name" value="HELICc"/>
    <property type="match status" value="1"/>
</dbReference>
<dbReference type="SUPFAM" id="SSF52540">
    <property type="entry name" value="P-loop containing nucleoside triphosphate hydrolases"/>
    <property type="match status" value="2"/>
</dbReference>
<dbReference type="PROSITE" id="PS51194">
    <property type="entry name" value="HELICASE_CTER"/>
    <property type="match status" value="1"/>
</dbReference>
<keyword evidence="5" id="KW-0067">ATP-binding</keyword>
<dbReference type="Gene3D" id="3.40.50.10810">
    <property type="entry name" value="Tandem AAA-ATPase domain"/>
    <property type="match status" value="1"/>
</dbReference>
<keyword evidence="2" id="KW-0175">Coiled coil</keyword>
<dbReference type="PANTHER" id="PTHR45766:SF6">
    <property type="entry name" value="SWI_SNF-RELATED MATRIX-ASSOCIATED ACTIN-DEPENDENT REGULATOR OF CHROMATIN SUBFAMILY A-LIKE PROTEIN 1"/>
    <property type="match status" value="1"/>
</dbReference>
<dbReference type="Proteomes" id="UP000054911">
    <property type="component" value="Unassembled WGS sequence"/>
</dbReference>
<dbReference type="EMBL" id="FCOE02000083">
    <property type="protein sequence ID" value="SAL02521.1"/>
    <property type="molecule type" value="Genomic_DNA"/>
</dbReference>
<dbReference type="PANTHER" id="PTHR45766">
    <property type="entry name" value="DNA ANNEALING HELICASE AND ENDONUCLEASE ZRANB3 FAMILY MEMBER"/>
    <property type="match status" value="1"/>
</dbReference>
<sequence length="1523" mass="166663">MLVMTKKSRILLLKADIPAGARWITVHPNGAGTEGQPVLIQPNPDGTAHVIGGAGGKLNYLKLRGVRSESDYKREAAQRKADKTQARKEQVKADKEAGIYESKSKARGEVAAQQTRHEREFIHTVADAMGWDKKDLEFPVEKHENLSQAARNKLEQKHHRELMKRATAAVDLQRERLVNDGAARMEAGIGEVPLDAKDPATLSVDDLDPTPQQTGGLGFSTRYKERAEQSGLTPEELKAEADQARAAKMAQMTQAQRDAAVKRGDTARMVRDELNTVREPIAPSAGATLADAKTAVELLRAQKALRQVQKQARQANAEIDKSNAEPKAYVLEYTADPDADKKIAEDIDNDLRTAQTRAFLSELGQIAGADPNETLGKHIGIGAYNSVNALALAVGGEALVDRSVVDVLGIAGAAQVLARRIHNDMPEDVERIAEGVEDFHVNHYMQASAGAIKRARELMDSAKEVELGDAANGADLQVAQEMNARRRAAVGDAQKLLGQTLGEMEANAALSVALKQGKKKDFQVSLGKMGVEDAIRQARAIGLQRGDYQIEDVAGDTFLTVNGAGLDRLAKPIARSDIEQVKRNLDIINGGQDEDGWLPLGVANRPDLAMDVKPGVAPRIAEPFAAGADLEQSLRDYIGARAADGDAPGDIVADIQSADFFQKAGSDRADAYRAALDAVAPLKGEDGNMQRAEALADTFDGYADDFVKARYGATRSPLNRQKFNVDQKAVDALHRALSDAPEGMAAYKQIGDLTPQDQAALREHFYQNVAKESPDAASMRADLDRMSANEPERETQDMFGETTQNPEWSDWKQQRDELAGKLNASSLTWGKYLETMGGNARAYESMQDLIRSRVSKSFADAYNKLNPDSPIKVGKAVVRNNLNHLDATDPEAREARRARERDLVDGLRERVNGRYASGAVSEKLDAARDEREAFEQSQMGFFADQDDMFGGGADDAPKEHVLAGDERHTIGHEAERQVAGMMGIVGQNFKAGQPTKLWNVSMNGKYVNQQRAIKMLAANKRLGLAFGAGSGKTNVMLGGFAHLHGLGKVKRSIMLVPSVVQGQFSGEALRLLEPGKFKWHIQPGASRESRIAAYKDPDTHFCVMTHQSFRDDMLHLGAKHAGIDESAMAERLQSMRPDERQGWIKDVMAHEGINFDASFVDEAHDTLNRAGKENSSLANVTDALSSHTPYYTYASGESGFKNDTSEVFSMLQKLDPARYQDRSAFMRRYGADTPSAKTALQREMARYTFPASITPDVHAERKTENVDLTDPQRKALDELSSNLASVRLARMQGNVDVAAIKAISPNSFEGVPASEHEKVAADLQKSVGIMKSSAIQRIIDTHPDNAKVNRIADLVRERGGKQGVIFARNRAAVDQLRARLEKEGKRVVTITGSDSAKDKDSKRKLFNPEKGDAQADILIASDAGAVGMNLQSGQYLIQHDIPATAKTHAQRNARIHRLGQKQNVELIDMQANHPEERRARDRLTKKYAMRDLMATPLEGLDDTGVAYYIKQRQAQKADSLDLF</sequence>
<comment type="caution">
    <text evidence="5">The sequence shown here is derived from an EMBL/GenBank/DDBJ whole genome shotgun (WGS) entry which is preliminary data.</text>
</comment>
<feature type="domain" description="Helicase C-terminal" evidence="4">
    <location>
        <begin position="1347"/>
        <end position="1493"/>
    </location>
</feature>
<evidence type="ECO:0000313" key="5">
    <source>
        <dbReference type="EMBL" id="SAL02521.1"/>
    </source>
</evidence>
<keyword evidence="6" id="KW-1185">Reference proteome</keyword>
<organism evidence="5 6">
    <name type="scientific">Caballeronia pedi</name>
    <dbReference type="NCBI Taxonomy" id="1777141"/>
    <lineage>
        <taxon>Bacteria</taxon>
        <taxon>Pseudomonadati</taxon>
        <taxon>Pseudomonadota</taxon>
        <taxon>Betaproteobacteria</taxon>
        <taxon>Burkholderiales</taxon>
        <taxon>Burkholderiaceae</taxon>
        <taxon>Caballeronia</taxon>
    </lineage>
</organism>
<keyword evidence="1" id="KW-0378">Hydrolase</keyword>
<dbReference type="InterPro" id="IPR038718">
    <property type="entry name" value="SNF2-like_sf"/>
</dbReference>